<protein>
    <recommendedName>
        <fullName evidence="4">F-box domain-containing protein</fullName>
    </recommendedName>
</protein>
<organism evidence="2 3">
    <name type="scientific">Neolentinus lepideus HHB14362 ss-1</name>
    <dbReference type="NCBI Taxonomy" id="1314782"/>
    <lineage>
        <taxon>Eukaryota</taxon>
        <taxon>Fungi</taxon>
        <taxon>Dikarya</taxon>
        <taxon>Basidiomycota</taxon>
        <taxon>Agaricomycotina</taxon>
        <taxon>Agaricomycetes</taxon>
        <taxon>Gloeophyllales</taxon>
        <taxon>Gloeophyllaceae</taxon>
        <taxon>Neolentinus</taxon>
    </lineage>
</organism>
<dbReference type="InParanoid" id="A0A165R6M5"/>
<evidence type="ECO:0000313" key="3">
    <source>
        <dbReference type="Proteomes" id="UP000076761"/>
    </source>
</evidence>
<gene>
    <name evidence="2" type="ORF">NEOLEDRAFT_560277</name>
</gene>
<feature type="region of interest" description="Disordered" evidence="1">
    <location>
        <begin position="1"/>
        <end position="22"/>
    </location>
</feature>
<evidence type="ECO:0000313" key="2">
    <source>
        <dbReference type="EMBL" id="KZT23377.1"/>
    </source>
</evidence>
<keyword evidence="3" id="KW-1185">Reference proteome</keyword>
<dbReference type="OrthoDB" id="3365698at2759"/>
<evidence type="ECO:0008006" key="4">
    <source>
        <dbReference type="Google" id="ProtNLM"/>
    </source>
</evidence>
<dbReference type="Proteomes" id="UP000076761">
    <property type="component" value="Unassembled WGS sequence"/>
</dbReference>
<dbReference type="AlphaFoldDB" id="A0A165R6M5"/>
<reference evidence="2 3" key="1">
    <citation type="journal article" date="2016" name="Mol. Biol. Evol.">
        <title>Comparative Genomics of Early-Diverging Mushroom-Forming Fungi Provides Insights into the Origins of Lignocellulose Decay Capabilities.</title>
        <authorList>
            <person name="Nagy L.G."/>
            <person name="Riley R."/>
            <person name="Tritt A."/>
            <person name="Adam C."/>
            <person name="Daum C."/>
            <person name="Floudas D."/>
            <person name="Sun H."/>
            <person name="Yadav J.S."/>
            <person name="Pangilinan J."/>
            <person name="Larsson K.H."/>
            <person name="Matsuura K."/>
            <person name="Barry K."/>
            <person name="Labutti K."/>
            <person name="Kuo R."/>
            <person name="Ohm R.A."/>
            <person name="Bhattacharya S.S."/>
            <person name="Shirouzu T."/>
            <person name="Yoshinaga Y."/>
            <person name="Martin F.M."/>
            <person name="Grigoriev I.V."/>
            <person name="Hibbett D.S."/>
        </authorList>
    </citation>
    <scope>NUCLEOTIDE SEQUENCE [LARGE SCALE GENOMIC DNA]</scope>
    <source>
        <strain evidence="2 3">HHB14362 ss-1</strain>
    </source>
</reference>
<evidence type="ECO:0000256" key="1">
    <source>
        <dbReference type="SAM" id="MobiDB-lite"/>
    </source>
</evidence>
<dbReference type="EMBL" id="KV425586">
    <property type="protein sequence ID" value="KZT23377.1"/>
    <property type="molecule type" value="Genomic_DNA"/>
</dbReference>
<proteinExistence type="predicted"/>
<name>A0A165R6M5_9AGAM</name>
<accession>A0A165R6M5</accession>
<sequence length="115" mass="12655">MRGRTLSRHDSPIGSSASQVPRHASQGLAIFPVPLRRSSATLCCTLSRISEHETPGQWLPTLRVCKRWKKVITNYSDAWTGVLIGSVESVKRFLNRSGNQVLTVAGIDLRATSPQ</sequence>